<dbReference type="Pfam" id="PF23559">
    <property type="entry name" value="WHD_DRP"/>
    <property type="match status" value="1"/>
</dbReference>
<evidence type="ECO:0000256" key="6">
    <source>
        <dbReference type="ARBA" id="ARBA00022667"/>
    </source>
</evidence>
<dbReference type="FunFam" id="3.40.50.300:FF:001091">
    <property type="entry name" value="Probable disease resistance protein At1g61300"/>
    <property type="match status" value="1"/>
</dbReference>
<evidence type="ECO:0000259" key="12">
    <source>
        <dbReference type="Pfam" id="PF23559"/>
    </source>
</evidence>
<keyword evidence="10" id="KW-0067">ATP-binding</keyword>
<dbReference type="InterPro" id="IPR042197">
    <property type="entry name" value="Apaf_helical"/>
</dbReference>
<dbReference type="SUPFAM" id="SSF52540">
    <property type="entry name" value="P-loop containing nucleoside triphosphate hydrolases"/>
    <property type="match status" value="1"/>
</dbReference>
<dbReference type="PRINTS" id="PR00364">
    <property type="entry name" value="DISEASERSIST"/>
</dbReference>
<evidence type="ECO:0000256" key="8">
    <source>
        <dbReference type="ARBA" id="ARBA00022741"/>
    </source>
</evidence>
<evidence type="ECO:0000256" key="4">
    <source>
        <dbReference type="ARBA" id="ARBA00022490"/>
    </source>
</evidence>
<keyword evidence="8" id="KW-0547">Nucleotide-binding</keyword>
<dbReference type="GeneID" id="113704188"/>
<evidence type="ECO:0000313" key="14">
    <source>
        <dbReference type="RefSeq" id="XP_027081716.1"/>
    </source>
</evidence>
<feature type="domain" description="NB-ARC" evidence="11">
    <location>
        <begin position="732"/>
        <end position="898"/>
    </location>
</feature>
<proteinExistence type="inferred from homology"/>
<keyword evidence="13" id="KW-1185">Reference proteome</keyword>
<keyword evidence="9" id="KW-0611">Plant defense</keyword>
<evidence type="ECO:0000256" key="9">
    <source>
        <dbReference type="ARBA" id="ARBA00022821"/>
    </source>
</evidence>
<feature type="domain" description="Disease resistance protein winged helix" evidence="12">
    <location>
        <begin position="983"/>
        <end position="1052"/>
    </location>
</feature>
<comment type="similarity">
    <text evidence="3">Belongs to the disease resistance NB-LRR family.</text>
</comment>
<reference evidence="13" key="1">
    <citation type="journal article" date="2025" name="Foods">
        <title>Unveiling the Microbial Signatures of Arabica Coffee Cherries: Insights into Ripeness Specific Diversity, Functional Traits, and Implications for Quality and Safety.</title>
        <authorList>
            <consortium name="RefSeq"/>
            <person name="Tenea G.N."/>
            <person name="Cifuentes V."/>
            <person name="Reyes P."/>
            <person name="Cevallos-Vallejos M."/>
        </authorList>
    </citation>
    <scope>NUCLEOTIDE SEQUENCE [LARGE SCALE GENOMIC DNA]</scope>
</reference>
<dbReference type="InterPro" id="IPR044974">
    <property type="entry name" value="Disease_R_plants"/>
</dbReference>
<dbReference type="InterPro" id="IPR058922">
    <property type="entry name" value="WHD_DRP"/>
</dbReference>
<dbReference type="Pfam" id="PF00931">
    <property type="entry name" value="NB-ARC"/>
    <property type="match status" value="1"/>
</dbReference>
<organism evidence="13 14">
    <name type="scientific">Coffea arabica</name>
    <name type="common">Arabian coffee</name>
    <dbReference type="NCBI Taxonomy" id="13443"/>
    <lineage>
        <taxon>Eukaryota</taxon>
        <taxon>Viridiplantae</taxon>
        <taxon>Streptophyta</taxon>
        <taxon>Embryophyta</taxon>
        <taxon>Tracheophyta</taxon>
        <taxon>Spermatophyta</taxon>
        <taxon>Magnoliopsida</taxon>
        <taxon>eudicotyledons</taxon>
        <taxon>Gunneridae</taxon>
        <taxon>Pentapetalae</taxon>
        <taxon>asterids</taxon>
        <taxon>lamiids</taxon>
        <taxon>Gentianales</taxon>
        <taxon>Rubiaceae</taxon>
        <taxon>Ixoroideae</taxon>
        <taxon>Gardenieae complex</taxon>
        <taxon>Bertiereae - Coffeeae clade</taxon>
        <taxon>Coffeeae</taxon>
        <taxon>Coffea</taxon>
    </lineage>
</organism>
<accession>A0A6P6TTF8</accession>
<reference evidence="14" key="2">
    <citation type="submission" date="2025-08" db="UniProtKB">
        <authorList>
            <consortium name="RefSeq"/>
        </authorList>
    </citation>
    <scope>IDENTIFICATION</scope>
    <source>
        <tissue evidence="14">Leaves</tissue>
    </source>
</reference>
<dbReference type="FunFam" id="1.10.10.10:FF:000322">
    <property type="entry name" value="Probable disease resistance protein At1g63360"/>
    <property type="match status" value="1"/>
</dbReference>
<dbReference type="InterPro" id="IPR038005">
    <property type="entry name" value="RX-like_CC"/>
</dbReference>
<dbReference type="InterPro" id="IPR036388">
    <property type="entry name" value="WH-like_DNA-bd_sf"/>
</dbReference>
<dbReference type="Gene3D" id="1.10.10.10">
    <property type="entry name" value="Winged helix-like DNA-binding domain superfamily/Winged helix DNA-binding domain"/>
    <property type="match status" value="1"/>
</dbReference>
<keyword evidence="7" id="KW-0677">Repeat</keyword>
<dbReference type="PANTHER" id="PTHR23155">
    <property type="entry name" value="DISEASE RESISTANCE PROTEIN RP"/>
    <property type="match status" value="1"/>
</dbReference>
<evidence type="ECO:0000256" key="3">
    <source>
        <dbReference type="ARBA" id="ARBA00008894"/>
    </source>
</evidence>
<dbReference type="GO" id="GO:0009626">
    <property type="term" value="P:plant-type hypersensitive response"/>
    <property type="evidence" value="ECO:0007669"/>
    <property type="project" value="UniProtKB-KW"/>
</dbReference>
<dbReference type="RefSeq" id="XP_027081716.1">
    <property type="nucleotide sequence ID" value="XM_027225915.2"/>
</dbReference>
<name>A0A6P6TTF8_COFAR</name>
<dbReference type="Gene3D" id="1.10.8.430">
    <property type="entry name" value="Helical domain of apoptotic protease-activating factors"/>
    <property type="match status" value="1"/>
</dbReference>
<evidence type="ECO:0000256" key="2">
    <source>
        <dbReference type="ARBA" id="ARBA00004496"/>
    </source>
</evidence>
<dbReference type="OrthoDB" id="1935686at2759"/>
<evidence type="ECO:0000256" key="1">
    <source>
        <dbReference type="ARBA" id="ARBA00002074"/>
    </source>
</evidence>
<dbReference type="Gene3D" id="3.40.50.300">
    <property type="entry name" value="P-loop containing nucleotide triphosphate hydrolases"/>
    <property type="match status" value="1"/>
</dbReference>
<evidence type="ECO:0000313" key="13">
    <source>
        <dbReference type="Proteomes" id="UP001652660"/>
    </source>
</evidence>
<evidence type="ECO:0000259" key="11">
    <source>
        <dbReference type="Pfam" id="PF00931"/>
    </source>
</evidence>
<protein>
    <submittedName>
        <fullName evidence="14">Late blight resistance protein homolog R1A-4</fullName>
    </submittedName>
</protein>
<dbReference type="Gene3D" id="3.80.10.10">
    <property type="entry name" value="Ribonuclease Inhibitor"/>
    <property type="match status" value="2"/>
</dbReference>
<dbReference type="InterPro" id="IPR032675">
    <property type="entry name" value="LRR_dom_sf"/>
</dbReference>
<sequence>MASDSKFSLFNFDQLEIALMDFRAQWQTADFSGHAELHHKLGNLILQLDHWSCLRGILIYIHRCIHGAEKVQNLGSLIVKLEAASDEIAKELVIARAQNLIPERPRKALHLLRLLEKKIEPFKPEIGQVLHHLLSVSLLESQTSSLDHSFEFDRFLRSIQGVLRYIWAFVDDDQEEQLDALATKVSSLQSFLLGVLDFKFESCSDTVIDIYLNHVASLAVRIAYQSYHYWVRAMDETPAQSSKALDPLYLQHEIDPTTPEVLESNLIFLQHEIDPKNPQFWELTLNFLTSLNKISPGRNEALADYFLCSLLNWEQGHGIFPMLKSLVAFVINEPEESSEDMQSLSEEIKVLLPLTASISANVEELYLFICLLKVEVFLKEQLILSSSSTFMKEKSQTKDLREVLNFVGNFTMYLPQAKIEDGEETFATIQEKTEKVENLYQSFHANLITEEEARSLLYAWLLEVVFTKAETVASQLLQNGASLMAFGEFQIETVNQGLELFEAFIGNHLKEITTDMNSIVIQFEAAARRVTSLFYSFVFEQTTEVIIQKRIILFSNLLHKMELIKSELREMSTHFHKSHIPKTYRTGFLDSLLYNIKELHQRDPKSIALVKHHIEEMLLDLESLKLSLMNILQQDSQDPDLKDLASHFIDVAYEAEYVIDLIEVGIGAHWQHQLWITDLLQEIKSIKTKASQIFEGKTCDARAPKVTKISSPRLMQARTPKIDETVVCLGDQMKDTIDRLTRGSLELDIISIIGMPGIGKTTLARKVYNDLRVERCFYFRAWCSVSQEYHKRDLLLEILSNDTGLKDGIHQMNDEDLEMKLYQCLKNRKYLIVMDDVWDATAWRELQRAFPNDKNGSRILMTSRVSLEEAELKTNPYSLRPFSSDESWKLLQMKIFHGDCPEELLEVGKEIAEKCKGLPLAIVAIAGLLERAEKKQKVWKTIAESLSSRIVDDRQTPCMEILLLSYEHLPDHLKACFLYIGAFLEDRDIPVRKLIRLWIAEGFIQKSKLEGLEDLAEDYLMDLIGRSLVTVSRKGTTGQAKACRIHDLLRQMCLSKAKEENFLQLITRYDEPYTVFDDVDGGSDFYEYRPPNPVTYEKHRLFFNLKRKHFVNSSPSGPQTRSLIFFATTDTNPRRPYDISFISHHFKLLRVLDLESINIGMSFPKGIELLIQLRYLAVSGDLESIPPSIANLWKLETFIVKGLTDKILLPSTIWCMTSLRHLHVNNQVVFDLEDEPENSSALANLVTLSSPSFSYGKDTEKILSRLSNLCKLKCIFKESWDSSENCNQFPGLELLTELESLKIFYLGKALHPGELSFPVNLKKLTLSNFRLPWDRISAIGGLEQLEVLNLVSRAFEGSEWEMNEGEFLKLKFLKLDSLNIARWTASAEPLPNLEHLELRNCKDLEEVPFEFADIPNLQKIEVQFCGQSTEESVRKIEEEGIEGLKIVIH</sequence>
<keyword evidence="5" id="KW-0433">Leucine-rich repeat</keyword>
<dbReference type="InterPro" id="IPR027417">
    <property type="entry name" value="P-loop_NTPase"/>
</dbReference>
<dbReference type="GO" id="GO:0005737">
    <property type="term" value="C:cytoplasm"/>
    <property type="evidence" value="ECO:0007669"/>
    <property type="project" value="UniProtKB-SubCell"/>
</dbReference>
<dbReference type="Proteomes" id="UP001652660">
    <property type="component" value="Chromosome 8e"/>
</dbReference>
<dbReference type="GO" id="GO:0051607">
    <property type="term" value="P:defense response to virus"/>
    <property type="evidence" value="ECO:0007669"/>
    <property type="project" value="UniProtKB-ARBA"/>
</dbReference>
<evidence type="ECO:0000256" key="10">
    <source>
        <dbReference type="ARBA" id="ARBA00022840"/>
    </source>
</evidence>
<dbReference type="CDD" id="cd14798">
    <property type="entry name" value="RX-CC_like"/>
    <property type="match status" value="1"/>
</dbReference>
<keyword evidence="6" id="KW-0381">Hypersensitive response</keyword>
<dbReference type="SUPFAM" id="SSF52058">
    <property type="entry name" value="L domain-like"/>
    <property type="match status" value="1"/>
</dbReference>
<comment type="function">
    <text evidence="1">Confers resistance to late blight (Phytophthora infestans) races carrying the avirulence gene Avr1. Resistance proteins guard the plant against pathogens that contain an appropriate avirulence protein via an indirect interaction with this avirulence protein. That triggers a defense system including the hypersensitive response, which restricts the pathogen growth.</text>
</comment>
<evidence type="ECO:0000256" key="5">
    <source>
        <dbReference type="ARBA" id="ARBA00022614"/>
    </source>
</evidence>
<evidence type="ECO:0000256" key="7">
    <source>
        <dbReference type="ARBA" id="ARBA00022737"/>
    </source>
</evidence>
<gene>
    <name evidence="14" type="primary">LOC113704188</name>
</gene>
<dbReference type="InterPro" id="IPR002182">
    <property type="entry name" value="NB-ARC"/>
</dbReference>
<keyword evidence="4" id="KW-0963">Cytoplasm</keyword>
<comment type="subcellular location">
    <subcellularLocation>
        <location evidence="2">Cytoplasm</location>
    </subcellularLocation>
</comment>
<dbReference type="PANTHER" id="PTHR23155:SF1152">
    <property type="entry name" value="AAA+ ATPASE DOMAIN-CONTAINING PROTEIN"/>
    <property type="match status" value="1"/>
</dbReference>
<dbReference type="GO" id="GO:0005524">
    <property type="term" value="F:ATP binding"/>
    <property type="evidence" value="ECO:0007669"/>
    <property type="project" value="UniProtKB-KW"/>
</dbReference>
<dbReference type="GO" id="GO:0043531">
    <property type="term" value="F:ADP binding"/>
    <property type="evidence" value="ECO:0007669"/>
    <property type="project" value="InterPro"/>
</dbReference>